<proteinExistence type="inferred from homology"/>
<evidence type="ECO:0000256" key="3">
    <source>
        <dbReference type="ARBA" id="ARBA00005371"/>
    </source>
</evidence>
<reference evidence="10" key="1">
    <citation type="submission" date="2016-12" db="EMBL/GenBank/DDBJ databases">
        <title>An insight into the sialome and mialome of the sand fly, Nyssomyia neivai.</title>
        <authorList>
            <person name="Sebastian V."/>
            <person name="Goulart T.M."/>
            <person name="Oliveira W."/>
            <person name="Calvo E."/>
            <person name="Oliveira L.F."/>
            <person name="Pinto M.C."/>
            <person name="Rosselino A.M."/>
            <person name="Ribeiro J.M."/>
        </authorList>
    </citation>
    <scope>NUCLEOTIDE SEQUENCE</scope>
</reference>
<evidence type="ECO:0000256" key="1">
    <source>
        <dbReference type="ARBA" id="ARBA00004216"/>
    </source>
</evidence>
<name>A0A1L8DHA3_9DIPT</name>
<protein>
    <submittedName>
        <fullName evidence="10">Putative mrna splicing protein smn survival motor neuron</fullName>
    </submittedName>
</protein>
<comment type="similarity">
    <text evidence="3">Belongs to the SMN family.</text>
</comment>
<dbReference type="Gene3D" id="2.30.30.140">
    <property type="match status" value="1"/>
</dbReference>
<evidence type="ECO:0000256" key="2">
    <source>
        <dbReference type="ARBA" id="ARBA00004408"/>
    </source>
</evidence>
<dbReference type="AlphaFoldDB" id="A0A1L8DHA3"/>
<dbReference type="EMBL" id="GFDF01008293">
    <property type="protein sequence ID" value="JAV05791.1"/>
    <property type="molecule type" value="Transcribed_RNA"/>
</dbReference>
<evidence type="ECO:0000256" key="7">
    <source>
        <dbReference type="ARBA" id="ARBA00034695"/>
    </source>
</evidence>
<dbReference type="Pfam" id="PF06003">
    <property type="entry name" value="SMN_Tudor"/>
    <property type="match status" value="1"/>
</dbReference>
<evidence type="ECO:0000313" key="10">
    <source>
        <dbReference type="EMBL" id="JAV05791.1"/>
    </source>
</evidence>
<dbReference type="CDD" id="cd22852">
    <property type="entry name" value="SMN_C"/>
    <property type="match status" value="1"/>
</dbReference>
<dbReference type="GO" id="GO:0097504">
    <property type="term" value="C:Gemini of Cajal bodies"/>
    <property type="evidence" value="ECO:0007669"/>
    <property type="project" value="UniProtKB-SubCell"/>
</dbReference>
<keyword evidence="4" id="KW-0507">mRNA processing</keyword>
<dbReference type="PANTHER" id="PTHR39267">
    <property type="entry name" value="SURVIVAL MOTOR NEURON-LIKE PROTEIN 1"/>
    <property type="match status" value="1"/>
</dbReference>
<dbReference type="PANTHER" id="PTHR39267:SF1">
    <property type="entry name" value="SURVIVAL MOTOR NEURON PROTEIN"/>
    <property type="match status" value="1"/>
</dbReference>
<dbReference type="GO" id="GO:0008380">
    <property type="term" value="P:RNA splicing"/>
    <property type="evidence" value="ECO:0007669"/>
    <property type="project" value="UniProtKB-KW"/>
</dbReference>
<dbReference type="InterPro" id="IPR010304">
    <property type="entry name" value="SMN_Tudor"/>
</dbReference>
<feature type="domain" description="Tudor" evidence="9">
    <location>
        <begin position="74"/>
        <end position="134"/>
    </location>
</feature>
<sequence length="235" mass="25688">MPKNLKNGRLNGGSGEDSDDSDPWDDALLIKAYAESIRLAKEDVAKKVASATNTHEEKVDESAGRRSLAWHPVKFKVGDFVRAVYRDDGKEYEAVVVSTSGGTGKCLIKFIGYENEQYVPVTDLKDSLGAEARMEQIEAALGTPCATEDDDVQSVESEEPVASTSMKNPEEVVVGHIGSLPPLSFHPPLPAFANDQTEEGKHLADMLIAWYTSGYYAGLYDAHKTQRHKIASRKS</sequence>
<dbReference type="SMART" id="SM00333">
    <property type="entry name" value="TUDOR"/>
    <property type="match status" value="1"/>
</dbReference>
<dbReference type="GO" id="GO:0015030">
    <property type="term" value="C:Cajal body"/>
    <property type="evidence" value="ECO:0007669"/>
    <property type="project" value="UniProtKB-SubCell"/>
</dbReference>
<keyword evidence="6" id="KW-0539">Nucleus</keyword>
<dbReference type="Pfam" id="PF20636">
    <property type="entry name" value="SMN_G2-BD"/>
    <property type="match status" value="1"/>
</dbReference>
<dbReference type="Pfam" id="PF20635">
    <property type="entry name" value="SMN_YG-box"/>
    <property type="match status" value="1"/>
</dbReference>
<dbReference type="InterPro" id="IPR002999">
    <property type="entry name" value="Tudor"/>
</dbReference>
<dbReference type="SUPFAM" id="SSF63748">
    <property type="entry name" value="Tudor/PWWP/MBT"/>
    <property type="match status" value="1"/>
</dbReference>
<dbReference type="InterPro" id="IPR040424">
    <property type="entry name" value="Smn1"/>
</dbReference>
<dbReference type="GO" id="GO:0030018">
    <property type="term" value="C:Z disc"/>
    <property type="evidence" value="ECO:0007669"/>
    <property type="project" value="UniProtKB-SubCell"/>
</dbReference>
<organism evidence="10">
    <name type="scientific">Nyssomyia neivai</name>
    <dbReference type="NCBI Taxonomy" id="330878"/>
    <lineage>
        <taxon>Eukaryota</taxon>
        <taxon>Metazoa</taxon>
        <taxon>Ecdysozoa</taxon>
        <taxon>Arthropoda</taxon>
        <taxon>Hexapoda</taxon>
        <taxon>Insecta</taxon>
        <taxon>Pterygota</taxon>
        <taxon>Neoptera</taxon>
        <taxon>Endopterygota</taxon>
        <taxon>Diptera</taxon>
        <taxon>Nematocera</taxon>
        <taxon>Psychodoidea</taxon>
        <taxon>Psychodidae</taxon>
        <taxon>Nyssomyia</taxon>
    </lineage>
</organism>
<evidence type="ECO:0000259" key="9">
    <source>
        <dbReference type="PROSITE" id="PS50304"/>
    </source>
</evidence>
<comment type="subcellular location">
    <subcellularLocation>
        <location evidence="1">Cytoplasm</location>
        <location evidence="1">Myofibril</location>
        <location evidence="1">Sarcomere</location>
        <location evidence="1">Z line</location>
    </subcellularLocation>
    <subcellularLocation>
        <location evidence="2">Nucleus</location>
        <location evidence="2">Cajal body</location>
    </subcellularLocation>
    <subcellularLocation>
        <location evidence="7">Nucleus</location>
        <location evidence="7">Gem</location>
    </subcellularLocation>
</comment>
<dbReference type="GO" id="GO:0006397">
    <property type="term" value="P:mRNA processing"/>
    <property type="evidence" value="ECO:0007669"/>
    <property type="project" value="UniProtKB-KW"/>
</dbReference>
<feature type="region of interest" description="Disordered" evidence="8">
    <location>
        <begin position="1"/>
        <end position="23"/>
    </location>
</feature>
<evidence type="ECO:0000256" key="6">
    <source>
        <dbReference type="ARBA" id="ARBA00023242"/>
    </source>
</evidence>
<keyword evidence="5" id="KW-0508">mRNA splicing</keyword>
<dbReference type="InterPro" id="IPR049481">
    <property type="entry name" value="SMN_G2-BD"/>
</dbReference>
<evidence type="ECO:0000256" key="5">
    <source>
        <dbReference type="ARBA" id="ARBA00023187"/>
    </source>
</evidence>
<dbReference type="PROSITE" id="PS50304">
    <property type="entry name" value="TUDOR"/>
    <property type="match status" value="1"/>
</dbReference>
<accession>A0A1L8DHA3</accession>
<dbReference type="GO" id="GO:0003723">
    <property type="term" value="F:RNA binding"/>
    <property type="evidence" value="ECO:0007669"/>
    <property type="project" value="InterPro"/>
</dbReference>
<dbReference type="InterPro" id="IPR047313">
    <property type="entry name" value="SMN_C"/>
</dbReference>
<evidence type="ECO:0000256" key="4">
    <source>
        <dbReference type="ARBA" id="ARBA00022664"/>
    </source>
</evidence>
<evidence type="ECO:0000256" key="8">
    <source>
        <dbReference type="SAM" id="MobiDB-lite"/>
    </source>
</evidence>